<comment type="caution">
    <text evidence="1">The sequence shown here is derived from an EMBL/GenBank/DDBJ whole genome shotgun (WGS) entry which is preliminary data.</text>
</comment>
<evidence type="ECO:0000313" key="1">
    <source>
        <dbReference type="EMBL" id="MDX8046958.1"/>
    </source>
</evidence>
<reference evidence="1" key="1">
    <citation type="submission" date="2023-11" db="EMBL/GenBank/DDBJ databases">
        <title>Gracilibacillus pellucida a moderately halophilic bacterium isolated from saline soil in Xinjiang province.</title>
        <authorList>
            <person name="Zhang Z."/>
            <person name="Tan F."/>
            <person name="Wang Y."/>
            <person name="Xia M."/>
        </authorList>
    </citation>
    <scope>NUCLEOTIDE SEQUENCE</scope>
    <source>
        <strain evidence="1">S3-1-1</strain>
    </source>
</reference>
<dbReference type="EC" id="2.7.13.3" evidence="1"/>
<name>A0ACC6M7T4_9BACI</name>
<proteinExistence type="predicted"/>
<gene>
    <name evidence="1" type="ORF">SH601_13270</name>
</gene>
<evidence type="ECO:0000313" key="2">
    <source>
        <dbReference type="Proteomes" id="UP001277972"/>
    </source>
</evidence>
<accession>A0ACC6M7T4</accession>
<dbReference type="EMBL" id="JAWZSR010000008">
    <property type="protein sequence ID" value="MDX8046958.1"/>
    <property type="molecule type" value="Genomic_DNA"/>
</dbReference>
<sequence length="673" mass="74858">MENSEYLEVFIEESKEHIQSLNDQLLILENEPNNMDTVGEIFRSAHTLKGMAATMGFQDLADLTHKMENVLDAIRNDQINITTNIIDVIFQAVDQLEGMVLDISEGGDGASDVRELVNILLAIEKNEQPVPTNKEQQVVEEVKESPSQFAELDQFEWTILEQSKENGFENLQVTVTLSENCLLKAARVYMVFEVLEQVGEVIKSVPTVQELEEENFDLQFNVLLVTKEDPEEIKQKILKVSEIASVEIATFERKNTVSQEVEKNQQEENADTPNETTPTQQEDKKKNGKAVASKTIRVNIDRLDGLMNLFEELVIDRGRLEQISANLKHTELQETVERMSRISGDLQNIILNMRMVPIEQVFNRFPRMVRQLSKDLGKKINLEIVGAETELDRTVIDEIGDPLVHLIRNSLDHGIETPDKRKALGKNEEGRLLLKAYHSGNHVFIEISDDGAGINKEKVLNKAISNGVVTAEEAPKLTDKEVFQLIMSSGFSTADKISDVSGRGVGLDVVKNTIESLGGTITIESEEGKGSLFSIQLPLTLSIISVLLVEVQKETYAIPLSSIIETAIINKADILNAHNKKVIDFRGKVVPLIDLKNVFEVPTENHEDDLSSVVIIRKGDQMAGLIVDTFIGQQEVVLKSLGDYLGDVFAISGATILGDGQVALIVDTNSLIN</sequence>
<organism evidence="1 2">
    <name type="scientific">Gracilibacillus pellucidus</name>
    <dbReference type="NCBI Taxonomy" id="3095368"/>
    <lineage>
        <taxon>Bacteria</taxon>
        <taxon>Bacillati</taxon>
        <taxon>Bacillota</taxon>
        <taxon>Bacilli</taxon>
        <taxon>Bacillales</taxon>
        <taxon>Bacillaceae</taxon>
        <taxon>Gracilibacillus</taxon>
    </lineage>
</organism>
<protein>
    <submittedName>
        <fullName evidence="1">Chemotaxis protein CheA</fullName>
        <ecNumber evidence="1">2.7.13.3</ecNumber>
    </submittedName>
</protein>
<keyword evidence="2" id="KW-1185">Reference proteome</keyword>
<keyword evidence="1" id="KW-0808">Transferase</keyword>
<dbReference type="Proteomes" id="UP001277972">
    <property type="component" value="Unassembled WGS sequence"/>
</dbReference>